<dbReference type="EMBL" id="BMOS01000020">
    <property type="protein sequence ID" value="GGN61358.1"/>
    <property type="molecule type" value="Genomic_DNA"/>
</dbReference>
<feature type="active site" description="Proton acceptor" evidence="9">
    <location>
        <position position="120"/>
    </location>
</feature>
<keyword evidence="4 8" id="KW-0964">Secreted</keyword>
<dbReference type="AlphaFoldDB" id="A0A918D3F3"/>
<feature type="signal peptide" evidence="8">
    <location>
        <begin position="1"/>
        <end position="22"/>
    </location>
</feature>
<dbReference type="GO" id="GO:0003723">
    <property type="term" value="F:RNA binding"/>
    <property type="evidence" value="ECO:0007669"/>
    <property type="project" value="UniProtKB-UniRule"/>
</dbReference>
<gene>
    <name evidence="10" type="ORF">GCM10007971_26350</name>
</gene>
<dbReference type="InterPro" id="IPR000026">
    <property type="entry name" value="N1-like"/>
</dbReference>
<evidence type="ECO:0000256" key="6">
    <source>
        <dbReference type="ARBA" id="ARBA00022759"/>
    </source>
</evidence>
<feature type="active site" description="Proton donor" evidence="9">
    <location>
        <position position="149"/>
    </location>
</feature>
<keyword evidence="8" id="KW-0732">Signal</keyword>
<dbReference type="Pfam" id="PF00545">
    <property type="entry name" value="Ribonuclease"/>
    <property type="match status" value="1"/>
</dbReference>
<dbReference type="InterPro" id="IPR016191">
    <property type="entry name" value="Ribonuclease/ribotoxin"/>
</dbReference>
<dbReference type="GO" id="GO:0005576">
    <property type="term" value="C:extracellular region"/>
    <property type="evidence" value="ECO:0007669"/>
    <property type="project" value="UniProtKB-SubCell"/>
</dbReference>
<dbReference type="PRINTS" id="PR00117">
    <property type="entry name" value="BARNASE"/>
</dbReference>
<dbReference type="RefSeq" id="WP_156857331.1">
    <property type="nucleotide sequence ID" value="NZ_BMOS01000020.1"/>
</dbReference>
<evidence type="ECO:0000256" key="1">
    <source>
        <dbReference type="ARBA" id="ARBA00004613"/>
    </source>
</evidence>
<keyword evidence="11" id="KW-1185">Reference proteome</keyword>
<organism evidence="10 11">
    <name type="scientific">Oceanobacillus indicireducens</name>
    <dbReference type="NCBI Taxonomy" id="1004261"/>
    <lineage>
        <taxon>Bacteria</taxon>
        <taxon>Bacillati</taxon>
        <taxon>Bacillota</taxon>
        <taxon>Bacilli</taxon>
        <taxon>Bacillales</taxon>
        <taxon>Bacillaceae</taxon>
        <taxon>Oceanobacillus</taxon>
    </lineage>
</organism>
<comment type="subcellular location">
    <subcellularLocation>
        <location evidence="1 8">Secreted</location>
    </subcellularLocation>
</comment>
<dbReference type="InterPro" id="IPR001887">
    <property type="entry name" value="Barnase"/>
</dbReference>
<evidence type="ECO:0000256" key="2">
    <source>
        <dbReference type="ARBA" id="ARBA00009006"/>
    </source>
</evidence>
<evidence type="ECO:0000256" key="3">
    <source>
        <dbReference type="ARBA" id="ARBA00022214"/>
    </source>
</evidence>
<dbReference type="EC" id="3.1.27.-" evidence="8"/>
<sequence length="160" mass="18168">MKRIIYLLSILLIGVILTSCSAADLFADFNESVPEPANANTEQLIEEDGYYTSKDEVALYIHTFNKLPDNYITKSEASKLGWVASEGNLWEVTDQKSIGGDRFGNREGTLPDKANRQYYEADIDYEGGYRGPKRIVYSNDGLIYYTDDHYDTFTLLYGDE</sequence>
<dbReference type="Proteomes" id="UP000624041">
    <property type="component" value="Unassembled WGS sequence"/>
</dbReference>
<dbReference type="SUPFAM" id="SSF53933">
    <property type="entry name" value="Microbial ribonucleases"/>
    <property type="match status" value="1"/>
</dbReference>
<reference evidence="10" key="1">
    <citation type="journal article" date="2014" name="Int. J. Syst. Evol. Microbiol.">
        <title>Complete genome sequence of Corynebacterium casei LMG S-19264T (=DSM 44701T), isolated from a smear-ripened cheese.</title>
        <authorList>
            <consortium name="US DOE Joint Genome Institute (JGI-PGF)"/>
            <person name="Walter F."/>
            <person name="Albersmeier A."/>
            <person name="Kalinowski J."/>
            <person name="Ruckert C."/>
        </authorList>
    </citation>
    <scope>NUCLEOTIDE SEQUENCE</scope>
    <source>
        <strain evidence="10">JCM 17251</strain>
    </source>
</reference>
<dbReference type="GO" id="GO:0004521">
    <property type="term" value="F:RNA endonuclease activity"/>
    <property type="evidence" value="ECO:0007669"/>
    <property type="project" value="UniProtKB-UniRule"/>
</dbReference>
<protein>
    <recommendedName>
        <fullName evidence="3 8">Ribonuclease</fullName>
        <ecNumber evidence="8">3.1.27.-</ecNumber>
    </recommendedName>
</protein>
<name>A0A918D3F3_9BACI</name>
<keyword evidence="7 8" id="KW-0378">Hydrolase</keyword>
<keyword evidence="6 8" id="KW-0255">Endonuclease</keyword>
<dbReference type="PIRSF" id="PIRSF001013">
    <property type="entry name" value="Barnase"/>
    <property type="match status" value="1"/>
</dbReference>
<evidence type="ECO:0000313" key="11">
    <source>
        <dbReference type="Proteomes" id="UP000624041"/>
    </source>
</evidence>
<keyword evidence="5 8" id="KW-0540">Nuclease</keyword>
<comment type="similarity">
    <text evidence="2 8">Belongs to the ribonuclease N1/T1 family.</text>
</comment>
<evidence type="ECO:0000256" key="4">
    <source>
        <dbReference type="ARBA" id="ARBA00022525"/>
    </source>
</evidence>
<dbReference type="GO" id="GO:0016787">
    <property type="term" value="F:hydrolase activity"/>
    <property type="evidence" value="ECO:0007669"/>
    <property type="project" value="UniProtKB-KW"/>
</dbReference>
<proteinExistence type="inferred from homology"/>
<feature type="chain" id="PRO_5038205080" description="Ribonuclease" evidence="8">
    <location>
        <begin position="23"/>
        <end position="160"/>
    </location>
</feature>
<dbReference type="Gene3D" id="3.10.450.30">
    <property type="entry name" value="Microbial ribonucleases"/>
    <property type="match status" value="1"/>
</dbReference>
<evidence type="ECO:0000256" key="7">
    <source>
        <dbReference type="ARBA" id="ARBA00022801"/>
    </source>
</evidence>
<comment type="caution">
    <text evidence="10">The sequence shown here is derived from an EMBL/GenBank/DDBJ whole genome shotgun (WGS) entry which is preliminary data.</text>
</comment>
<accession>A0A918D3F3</accession>
<evidence type="ECO:0000256" key="5">
    <source>
        <dbReference type="ARBA" id="ARBA00022722"/>
    </source>
</evidence>
<evidence type="ECO:0000313" key="10">
    <source>
        <dbReference type="EMBL" id="GGN61358.1"/>
    </source>
</evidence>
<evidence type="ECO:0000256" key="9">
    <source>
        <dbReference type="PIRSR" id="PIRSR001013-1"/>
    </source>
</evidence>
<reference evidence="10" key="2">
    <citation type="submission" date="2020-09" db="EMBL/GenBank/DDBJ databases">
        <authorList>
            <person name="Sun Q."/>
            <person name="Ohkuma M."/>
        </authorList>
    </citation>
    <scope>NUCLEOTIDE SEQUENCE</scope>
    <source>
        <strain evidence="10">JCM 17251</strain>
    </source>
</reference>
<evidence type="ECO:0000256" key="8">
    <source>
        <dbReference type="PIRNR" id="PIRNR001013"/>
    </source>
</evidence>